<keyword evidence="3" id="KW-0436">Ligase</keyword>
<dbReference type="InterPro" id="IPR004143">
    <property type="entry name" value="BPL_LPL_catalytic"/>
</dbReference>
<feature type="compositionally biased region" description="Low complexity" evidence="1">
    <location>
        <begin position="169"/>
        <end position="183"/>
    </location>
</feature>
<dbReference type="PANTHER" id="PTHR12835:SF5">
    <property type="entry name" value="BIOTIN--PROTEIN LIGASE"/>
    <property type="match status" value="1"/>
</dbReference>
<dbReference type="Pfam" id="PF03099">
    <property type="entry name" value="BPL_LplA_LipB"/>
    <property type="match status" value="1"/>
</dbReference>
<sequence length="339" mass="35202">MMTMLKAMTPRMPRTEHVADHMVAMTQTESTNSLARNLVDADALGLTDGGHGGVPVAVVAADMQTAGRGRLDHTWVSRPGESFTVSFATVAPRAIATDESVNGWLQMIAGLAVLDGLDKAISQCGARPNQPDCSRTLKWPNDIFVHGLKLGGILAELVPLSLSQADDASDASGADDASVMDGASGVGGAGGADNMTDRNMSGESAADGERVAIIFGIGLNLNLSASNLPTPQSTSLQLHVAGLPDGAVMRDMIAAGIVSSLKRRITMFIEDPQGQSAALRDEAAAKSWTLGRRVEAHFVDGGTLEGEAIALNADASLTVRTDDGVEHVVRTADVGVLPR</sequence>
<protein>
    <submittedName>
        <fullName evidence="3">Biotin--[acetyl-CoA-carboxylase] ligase</fullName>
    </submittedName>
</protein>
<dbReference type="Gene3D" id="2.30.30.100">
    <property type="match status" value="1"/>
</dbReference>
<feature type="region of interest" description="Disordered" evidence="1">
    <location>
        <begin position="169"/>
        <end position="203"/>
    </location>
</feature>
<comment type="caution">
    <text evidence="3">The sequence shown here is derived from an EMBL/GenBank/DDBJ whole genome shotgun (WGS) entry which is preliminary data.</text>
</comment>
<organism evidence="3 4">
    <name type="scientific">Bifidobacterium lemurum</name>
    <dbReference type="NCBI Taxonomy" id="1603886"/>
    <lineage>
        <taxon>Bacteria</taxon>
        <taxon>Bacillati</taxon>
        <taxon>Actinomycetota</taxon>
        <taxon>Actinomycetes</taxon>
        <taxon>Bifidobacteriales</taxon>
        <taxon>Bifidobacteriaceae</taxon>
        <taxon>Bifidobacterium</taxon>
    </lineage>
</organism>
<dbReference type="AlphaFoldDB" id="A0A261FNX1"/>
<name>A0A261FNX1_9BIFI</name>
<dbReference type="Gene3D" id="3.30.930.10">
    <property type="entry name" value="Bira Bifunctional Protein, Domain 2"/>
    <property type="match status" value="1"/>
</dbReference>
<dbReference type="GO" id="GO:0004077">
    <property type="term" value="F:biotin--[biotin carboxyl-carrier protein] ligase activity"/>
    <property type="evidence" value="ECO:0007669"/>
    <property type="project" value="TreeGrafter"/>
</dbReference>
<evidence type="ECO:0000259" key="2">
    <source>
        <dbReference type="Pfam" id="PF03099"/>
    </source>
</evidence>
<dbReference type="SUPFAM" id="SSF55681">
    <property type="entry name" value="Class II aaRS and biotin synthetases"/>
    <property type="match status" value="1"/>
</dbReference>
<accession>A0A261FNX1</accession>
<dbReference type="RefSeq" id="WP_072723385.1">
    <property type="nucleotide sequence ID" value="NZ_BDIS01000001.1"/>
</dbReference>
<dbReference type="InterPro" id="IPR045864">
    <property type="entry name" value="aa-tRNA-synth_II/BPL/LPL"/>
</dbReference>
<dbReference type="PANTHER" id="PTHR12835">
    <property type="entry name" value="BIOTIN PROTEIN LIGASE"/>
    <property type="match status" value="1"/>
</dbReference>
<proteinExistence type="predicted"/>
<reference evidence="3 4" key="1">
    <citation type="journal article" date="2017" name="BMC Genomics">
        <title>Comparative genomic and phylogenomic analyses of the Bifidobacteriaceae family.</title>
        <authorList>
            <person name="Lugli G.A."/>
            <person name="Milani C."/>
            <person name="Turroni F."/>
            <person name="Duranti S."/>
            <person name="Mancabelli L."/>
            <person name="Mangifesta M."/>
            <person name="Ferrario C."/>
            <person name="Modesto M."/>
            <person name="Mattarelli P."/>
            <person name="Jiri K."/>
            <person name="van Sinderen D."/>
            <person name="Ventura M."/>
        </authorList>
    </citation>
    <scope>NUCLEOTIDE SEQUENCE [LARGE SCALE GENOMIC DNA]</scope>
    <source>
        <strain evidence="3 4">DSM 28807</strain>
    </source>
</reference>
<gene>
    <name evidence="3" type="ORF">BLEM_1754</name>
</gene>
<evidence type="ECO:0000313" key="3">
    <source>
        <dbReference type="EMBL" id="OZG60685.1"/>
    </source>
</evidence>
<evidence type="ECO:0000256" key="1">
    <source>
        <dbReference type="SAM" id="MobiDB-lite"/>
    </source>
</evidence>
<dbReference type="STRING" id="1603886.GCA_001895165_00038"/>
<feature type="domain" description="BPL/LPL catalytic" evidence="2">
    <location>
        <begin position="58"/>
        <end position="159"/>
    </location>
</feature>
<dbReference type="EMBL" id="MWWX01000014">
    <property type="protein sequence ID" value="OZG60685.1"/>
    <property type="molecule type" value="Genomic_DNA"/>
</dbReference>
<dbReference type="OrthoDB" id="9807064at2"/>
<evidence type="ECO:0000313" key="4">
    <source>
        <dbReference type="Proteomes" id="UP000216352"/>
    </source>
</evidence>
<keyword evidence="4" id="KW-1185">Reference proteome</keyword>
<dbReference type="Proteomes" id="UP000216352">
    <property type="component" value="Unassembled WGS sequence"/>
</dbReference>
<dbReference type="GO" id="GO:0005737">
    <property type="term" value="C:cytoplasm"/>
    <property type="evidence" value="ECO:0007669"/>
    <property type="project" value="TreeGrafter"/>
</dbReference>